<evidence type="ECO:0000313" key="3">
    <source>
        <dbReference type="Proteomes" id="UP001280121"/>
    </source>
</evidence>
<reference evidence="2" key="1">
    <citation type="journal article" date="2023" name="Plant J.">
        <title>Genome sequences and population genomics provide insights into the demographic history, inbreeding, and mutation load of two 'living fossil' tree species of Dipteronia.</title>
        <authorList>
            <person name="Feng Y."/>
            <person name="Comes H.P."/>
            <person name="Chen J."/>
            <person name="Zhu S."/>
            <person name="Lu R."/>
            <person name="Zhang X."/>
            <person name="Li P."/>
            <person name="Qiu J."/>
            <person name="Olsen K.M."/>
            <person name="Qiu Y."/>
        </authorList>
    </citation>
    <scope>NUCLEOTIDE SEQUENCE</scope>
    <source>
        <strain evidence="2">KIB01</strain>
    </source>
</reference>
<organism evidence="2 3">
    <name type="scientific">Dipteronia dyeriana</name>
    <dbReference type="NCBI Taxonomy" id="168575"/>
    <lineage>
        <taxon>Eukaryota</taxon>
        <taxon>Viridiplantae</taxon>
        <taxon>Streptophyta</taxon>
        <taxon>Embryophyta</taxon>
        <taxon>Tracheophyta</taxon>
        <taxon>Spermatophyta</taxon>
        <taxon>Magnoliopsida</taxon>
        <taxon>eudicotyledons</taxon>
        <taxon>Gunneridae</taxon>
        <taxon>Pentapetalae</taxon>
        <taxon>rosids</taxon>
        <taxon>malvids</taxon>
        <taxon>Sapindales</taxon>
        <taxon>Sapindaceae</taxon>
        <taxon>Hippocastanoideae</taxon>
        <taxon>Acereae</taxon>
        <taxon>Dipteronia</taxon>
    </lineage>
</organism>
<dbReference type="GO" id="GO:0046983">
    <property type="term" value="F:protein dimerization activity"/>
    <property type="evidence" value="ECO:0007669"/>
    <property type="project" value="InterPro"/>
</dbReference>
<dbReference type="SUPFAM" id="SSF53098">
    <property type="entry name" value="Ribonuclease H-like"/>
    <property type="match status" value="1"/>
</dbReference>
<dbReference type="AlphaFoldDB" id="A0AAD9TZY4"/>
<dbReference type="Proteomes" id="UP001280121">
    <property type="component" value="Unassembled WGS sequence"/>
</dbReference>
<dbReference type="EMBL" id="JANJYI010000006">
    <property type="protein sequence ID" value="KAK2644800.1"/>
    <property type="molecule type" value="Genomic_DNA"/>
</dbReference>
<feature type="domain" description="HAT C-terminal dimerisation" evidence="1">
    <location>
        <begin position="175"/>
        <end position="246"/>
    </location>
</feature>
<comment type="caution">
    <text evidence="2">The sequence shown here is derived from an EMBL/GenBank/DDBJ whole genome shotgun (WGS) entry which is preliminary data.</text>
</comment>
<accession>A0AAD9TZY4</accession>
<dbReference type="InterPro" id="IPR055298">
    <property type="entry name" value="AtLOH3-like"/>
</dbReference>
<dbReference type="Pfam" id="PF05699">
    <property type="entry name" value="Dimer_Tnp_hAT"/>
    <property type="match status" value="1"/>
</dbReference>
<evidence type="ECO:0000259" key="1">
    <source>
        <dbReference type="Pfam" id="PF05699"/>
    </source>
</evidence>
<keyword evidence="3" id="KW-1185">Reference proteome</keyword>
<dbReference type="PANTHER" id="PTHR11697">
    <property type="entry name" value="GENERAL TRANSCRIPTION FACTOR 2-RELATED ZINC FINGER PROTEIN"/>
    <property type="match status" value="1"/>
</dbReference>
<evidence type="ECO:0000313" key="2">
    <source>
        <dbReference type="EMBL" id="KAK2644800.1"/>
    </source>
</evidence>
<dbReference type="InterPro" id="IPR008906">
    <property type="entry name" value="HATC_C_dom"/>
</dbReference>
<gene>
    <name evidence="2" type="ORF">Ddye_019995</name>
</gene>
<sequence>MEITNLLCQALQQKSQDILDAMHLVSSTKRLIKQLRDTGWDKLFAKVCSFCEARNIDVPNMNAHYVTRRVRARQQQENYTIEQYYRVDIFYTAIDSQLQELNNRFSEQTIELIILSTALEPREGNESFRIDDICKLVNTFYPHDFVDHEKLQLKTRLQQYEYNVVQHSEFRNLLTLSSLCQWLVRTRRSTIYPLVHRIIVFVFTLPVSTATTERSFSAMRIVKTRLRNKMEYDFLTNSLIMYIEREIAEKLSIDSTVDDFRDLK</sequence>
<protein>
    <recommendedName>
        <fullName evidence="1">HAT C-terminal dimerisation domain-containing protein</fullName>
    </recommendedName>
</protein>
<dbReference type="InterPro" id="IPR012337">
    <property type="entry name" value="RNaseH-like_sf"/>
</dbReference>
<name>A0AAD9TZY4_9ROSI</name>
<proteinExistence type="predicted"/>
<dbReference type="PANTHER" id="PTHR11697:SF231">
    <property type="entry name" value="TTF-TYPE DOMAIN-CONTAINING PROTEIN"/>
    <property type="match status" value="1"/>
</dbReference>